<name>W1YIY9_9ZZZZ</name>
<dbReference type="Gene3D" id="3.40.710.10">
    <property type="entry name" value="DD-peptidase/beta-lactamase superfamily"/>
    <property type="match status" value="1"/>
</dbReference>
<dbReference type="AlphaFoldDB" id="W1YIY9"/>
<evidence type="ECO:0000313" key="1">
    <source>
        <dbReference type="EMBL" id="ETJ41705.1"/>
    </source>
</evidence>
<dbReference type="EMBL" id="AZMM01004371">
    <property type="protein sequence ID" value="ETJ41705.1"/>
    <property type="molecule type" value="Genomic_DNA"/>
</dbReference>
<feature type="non-terminal residue" evidence="1">
    <location>
        <position position="1"/>
    </location>
</feature>
<organism evidence="1">
    <name type="scientific">human gut metagenome</name>
    <dbReference type="NCBI Taxonomy" id="408170"/>
    <lineage>
        <taxon>unclassified sequences</taxon>
        <taxon>metagenomes</taxon>
        <taxon>organismal metagenomes</taxon>
    </lineage>
</organism>
<gene>
    <name evidence="1" type="ORF">Q604_UNBC04371G0001</name>
</gene>
<feature type="non-terminal residue" evidence="1">
    <location>
        <position position="77"/>
    </location>
</feature>
<sequence>DLGYQALKDKTEAFGFNPKSDLKIPLPVQKSYFPSSDPGIASTMMSAIGQYEVRTSPLMMATVAAAVANQGTQMRPF</sequence>
<proteinExistence type="predicted"/>
<accession>W1YIY9</accession>
<reference evidence="1" key="1">
    <citation type="submission" date="2013-12" db="EMBL/GenBank/DDBJ databases">
        <title>A Varibaculum cambriense genome reconstructed from a premature infant gut community with otherwise low bacterial novelty that shifts toward anaerobic metabolism during the third week of life.</title>
        <authorList>
            <person name="Brown C.T."/>
            <person name="Sharon I."/>
            <person name="Thomas B.C."/>
            <person name="Castelle C.J."/>
            <person name="Morowitz M.J."/>
            <person name="Banfield J.F."/>
        </authorList>
    </citation>
    <scope>NUCLEOTIDE SEQUENCE</scope>
</reference>
<protein>
    <submittedName>
        <fullName evidence="1">Cell elongation-specific peptidoglycan D,D-transpeptidase</fullName>
    </submittedName>
</protein>
<comment type="caution">
    <text evidence="1">The sequence shown here is derived from an EMBL/GenBank/DDBJ whole genome shotgun (WGS) entry which is preliminary data.</text>
</comment>
<dbReference type="SUPFAM" id="SSF56601">
    <property type="entry name" value="beta-lactamase/transpeptidase-like"/>
    <property type="match status" value="1"/>
</dbReference>
<dbReference type="InterPro" id="IPR012338">
    <property type="entry name" value="Beta-lactam/transpept-like"/>
</dbReference>